<proteinExistence type="inferred from homology"/>
<feature type="active site" description="Nucleophile" evidence="8">
    <location>
        <position position="36"/>
    </location>
</feature>
<dbReference type="FunFam" id="3.40.30.10:FF:000001">
    <property type="entry name" value="Thioredoxin"/>
    <property type="match status" value="1"/>
</dbReference>
<dbReference type="InterPro" id="IPR013766">
    <property type="entry name" value="Thioredoxin_domain"/>
</dbReference>
<feature type="disulfide bond" description="Redox-active" evidence="9">
    <location>
        <begin position="33"/>
        <end position="36"/>
    </location>
</feature>
<dbReference type="GO" id="GO:0005829">
    <property type="term" value="C:cytosol"/>
    <property type="evidence" value="ECO:0007669"/>
    <property type="project" value="TreeGrafter"/>
</dbReference>
<dbReference type="InterPro" id="IPR036249">
    <property type="entry name" value="Thioredoxin-like_sf"/>
</dbReference>
<comment type="similarity">
    <text evidence="1 7">Belongs to the thioredoxin family.</text>
</comment>
<organism evidence="11">
    <name type="scientific">Chloracidobacterium thermophilum</name>
    <dbReference type="NCBI Taxonomy" id="458033"/>
    <lineage>
        <taxon>Bacteria</taxon>
        <taxon>Pseudomonadati</taxon>
        <taxon>Acidobacteriota</taxon>
        <taxon>Terriglobia</taxon>
        <taxon>Terriglobales</taxon>
        <taxon>Acidobacteriaceae</taxon>
        <taxon>Chloracidobacterium</taxon>
    </lineage>
</organism>
<feature type="site" description="Contributes to redox potential value" evidence="8">
    <location>
        <position position="34"/>
    </location>
</feature>
<dbReference type="PANTHER" id="PTHR45663">
    <property type="entry name" value="GEO12009P1"/>
    <property type="match status" value="1"/>
</dbReference>
<dbReference type="PIRSF" id="PIRSF000077">
    <property type="entry name" value="Thioredoxin"/>
    <property type="match status" value="1"/>
</dbReference>
<dbReference type="SUPFAM" id="SSF52833">
    <property type="entry name" value="Thioredoxin-like"/>
    <property type="match status" value="1"/>
</dbReference>
<dbReference type="InterPro" id="IPR017937">
    <property type="entry name" value="Thioredoxin_CS"/>
</dbReference>
<keyword evidence="4 9" id="KW-1015">Disulfide bond</keyword>
<dbReference type="CDD" id="cd02947">
    <property type="entry name" value="TRX_family"/>
    <property type="match status" value="1"/>
</dbReference>
<protein>
    <recommendedName>
        <fullName evidence="6 7">Thioredoxin</fullName>
    </recommendedName>
</protein>
<dbReference type="PANTHER" id="PTHR45663:SF11">
    <property type="entry name" value="GEO12009P1"/>
    <property type="match status" value="1"/>
</dbReference>
<feature type="site" description="Contributes to redox potential value" evidence="8">
    <location>
        <position position="35"/>
    </location>
</feature>
<evidence type="ECO:0000256" key="4">
    <source>
        <dbReference type="ARBA" id="ARBA00023157"/>
    </source>
</evidence>
<dbReference type="PROSITE" id="PS00194">
    <property type="entry name" value="THIOREDOXIN_1"/>
    <property type="match status" value="1"/>
</dbReference>
<evidence type="ECO:0000256" key="3">
    <source>
        <dbReference type="ARBA" id="ARBA00022982"/>
    </source>
</evidence>
<reference evidence="11" key="1">
    <citation type="journal article" date="2007" name="Science">
        <title>Candidatus Chloracidobacterium thermophilum: an aerobic phototrophic Acidobacterium.</title>
        <authorList>
            <person name="Bryant D.A."/>
            <person name="Costas A.M."/>
            <person name="Maresca J.A."/>
            <person name="Chew A.G."/>
            <person name="Klatt C.G."/>
            <person name="Bateson M.M."/>
            <person name="Tallon L.J."/>
            <person name="Hostetler J."/>
            <person name="Nelson W.C."/>
            <person name="Heidelberg J.F."/>
            <person name="Ward D.M."/>
        </authorList>
    </citation>
    <scope>NUCLEOTIDE SEQUENCE</scope>
</reference>
<dbReference type="EMBL" id="EF531339">
    <property type="protein sequence ID" value="ABV27225.1"/>
    <property type="molecule type" value="Genomic_DNA"/>
</dbReference>
<dbReference type="AlphaFoldDB" id="A8DJR0"/>
<feature type="domain" description="Thioredoxin" evidence="10">
    <location>
        <begin position="1"/>
        <end position="109"/>
    </location>
</feature>
<evidence type="ECO:0000256" key="1">
    <source>
        <dbReference type="ARBA" id="ARBA00008987"/>
    </source>
</evidence>
<evidence type="ECO:0000256" key="6">
    <source>
        <dbReference type="NCBIfam" id="TIGR01068"/>
    </source>
</evidence>
<keyword evidence="3" id="KW-0249">Electron transport</keyword>
<dbReference type="Pfam" id="PF00085">
    <property type="entry name" value="Thioredoxin"/>
    <property type="match status" value="1"/>
</dbReference>
<evidence type="ECO:0000256" key="7">
    <source>
        <dbReference type="PIRNR" id="PIRNR000077"/>
    </source>
</evidence>
<dbReference type="GO" id="GO:0015035">
    <property type="term" value="F:protein-disulfide reductase activity"/>
    <property type="evidence" value="ECO:0007669"/>
    <property type="project" value="UniProtKB-UniRule"/>
</dbReference>
<accession>A8DJR0</accession>
<feature type="active site" description="Nucleophile" evidence="8">
    <location>
        <position position="33"/>
    </location>
</feature>
<evidence type="ECO:0000256" key="9">
    <source>
        <dbReference type="PIRSR" id="PIRSR000077-4"/>
    </source>
</evidence>
<dbReference type="PRINTS" id="PR00421">
    <property type="entry name" value="THIOREDOXIN"/>
</dbReference>
<dbReference type="GO" id="GO:0045454">
    <property type="term" value="P:cell redox homeostasis"/>
    <property type="evidence" value="ECO:0007669"/>
    <property type="project" value="TreeGrafter"/>
</dbReference>
<keyword evidence="5 9" id="KW-0676">Redox-active center</keyword>
<evidence type="ECO:0000256" key="2">
    <source>
        <dbReference type="ARBA" id="ARBA00022448"/>
    </source>
</evidence>
<keyword evidence="2" id="KW-0813">Transport</keyword>
<dbReference type="PROSITE" id="PS51352">
    <property type="entry name" value="THIOREDOXIN_2"/>
    <property type="match status" value="1"/>
</dbReference>
<dbReference type="NCBIfam" id="TIGR01068">
    <property type="entry name" value="thioredoxin"/>
    <property type="match status" value="1"/>
</dbReference>
<name>A8DJR0_9BACT</name>
<sequence length="110" mass="12362">MGGNVIEITDSNFEREVLQSDRPVLVDFWAAWCAPCRMLAPTVESLANDYAGRVRVGKLNVDENNQTAARFGIRGIPTLIVFKNGREQERLTGAHPKDTIARMLDKYLQN</sequence>
<evidence type="ECO:0000256" key="8">
    <source>
        <dbReference type="PIRSR" id="PIRSR000077-1"/>
    </source>
</evidence>
<evidence type="ECO:0000313" key="11">
    <source>
        <dbReference type="EMBL" id="ABV27225.1"/>
    </source>
</evidence>
<feature type="site" description="Deprotonates C-terminal active site Cys" evidence="8">
    <location>
        <position position="27"/>
    </location>
</feature>
<dbReference type="InterPro" id="IPR005746">
    <property type="entry name" value="Thioredoxin"/>
</dbReference>
<gene>
    <name evidence="11" type="primary">trx</name>
    <name evidence="11" type="ORF">YS_M60-F11.153</name>
</gene>
<evidence type="ECO:0000259" key="10">
    <source>
        <dbReference type="PROSITE" id="PS51352"/>
    </source>
</evidence>
<dbReference type="Gene3D" id="3.40.30.10">
    <property type="entry name" value="Glutaredoxin"/>
    <property type="match status" value="1"/>
</dbReference>
<evidence type="ECO:0000256" key="5">
    <source>
        <dbReference type="ARBA" id="ARBA00023284"/>
    </source>
</evidence>